<evidence type="ECO:0000256" key="3">
    <source>
        <dbReference type="RuleBase" id="RU361219"/>
    </source>
</evidence>
<name>B5RQ27_BORRA</name>
<dbReference type="InterPro" id="IPR009029">
    <property type="entry name" value="HMG_CoA_Rdtase_sub-bd_dom_sf"/>
</dbReference>
<organism evidence="4 5">
    <name type="scientific">Borrelia recurrentis (strain A1)</name>
    <dbReference type="NCBI Taxonomy" id="412418"/>
    <lineage>
        <taxon>Bacteria</taxon>
        <taxon>Pseudomonadati</taxon>
        <taxon>Spirochaetota</taxon>
        <taxon>Spirochaetia</taxon>
        <taxon>Spirochaetales</taxon>
        <taxon>Borreliaceae</taxon>
        <taxon>Borrelia</taxon>
    </lineage>
</organism>
<dbReference type="KEGG" id="bre:BRE_691"/>
<protein>
    <recommendedName>
        <fullName evidence="3">3-hydroxy-3-methylglutaryl coenzyme A reductase</fullName>
        <shortName evidence="3">HMG-CoA reductase</shortName>
        <ecNumber evidence="3">1.1.1.88</ecNumber>
    </recommendedName>
</protein>
<dbReference type="Gene3D" id="3.90.770.10">
    <property type="entry name" value="3-hydroxy-3-methylglutaryl-coenzyme A Reductase, Chain A, domain 2"/>
    <property type="match status" value="2"/>
</dbReference>
<dbReference type="PROSITE" id="PS50065">
    <property type="entry name" value="HMG_COA_REDUCTASE_4"/>
    <property type="match status" value="1"/>
</dbReference>
<accession>B5RQ27</accession>
<evidence type="ECO:0000313" key="4">
    <source>
        <dbReference type="EMBL" id="ACH94911.1"/>
    </source>
</evidence>
<dbReference type="Proteomes" id="UP000000612">
    <property type="component" value="Chromosome"/>
</dbReference>
<dbReference type="GO" id="GO:0004420">
    <property type="term" value="F:hydroxymethylglutaryl-CoA reductase (NADPH) activity"/>
    <property type="evidence" value="ECO:0007669"/>
    <property type="project" value="InterPro"/>
</dbReference>
<dbReference type="InterPro" id="IPR002202">
    <property type="entry name" value="HMG_CoA_Rdtase"/>
</dbReference>
<keyword evidence="3" id="KW-0520">NAD</keyword>
<dbReference type="PANTHER" id="PTHR10572:SF24">
    <property type="entry name" value="3-HYDROXY-3-METHYLGLUTARYL-COENZYME A REDUCTASE"/>
    <property type="match status" value="1"/>
</dbReference>
<dbReference type="SUPFAM" id="SSF56542">
    <property type="entry name" value="Substrate-binding domain of HMG-CoA reductase"/>
    <property type="match status" value="1"/>
</dbReference>
<gene>
    <name evidence="4" type="primary">mvaA</name>
    <name evidence="4" type="ordered locus">BRE_691</name>
</gene>
<keyword evidence="5" id="KW-1185">Reference proteome</keyword>
<evidence type="ECO:0000313" key="5">
    <source>
        <dbReference type="Proteomes" id="UP000000612"/>
    </source>
</evidence>
<dbReference type="SUPFAM" id="SSF55035">
    <property type="entry name" value="NAD-binding domain of HMG-CoA reductase"/>
    <property type="match status" value="1"/>
</dbReference>
<dbReference type="InterPro" id="IPR004553">
    <property type="entry name" value="HMG_CoA_Rdtase_bac-typ"/>
</dbReference>
<dbReference type="InterPro" id="IPR023074">
    <property type="entry name" value="HMG_CoA_Rdtase_cat_sf"/>
</dbReference>
<dbReference type="PRINTS" id="PR00071">
    <property type="entry name" value="HMGCOARDTASE"/>
</dbReference>
<dbReference type="Pfam" id="PF00368">
    <property type="entry name" value="HMG-CoA_red"/>
    <property type="match status" value="1"/>
</dbReference>
<dbReference type="RefSeq" id="WP_012539092.1">
    <property type="nucleotide sequence ID" value="NC_011244.1"/>
</dbReference>
<proteinExistence type="inferred from homology"/>
<evidence type="ECO:0000256" key="2">
    <source>
        <dbReference type="ARBA" id="ARBA00023002"/>
    </source>
</evidence>
<dbReference type="EMBL" id="CP000993">
    <property type="protein sequence ID" value="ACH94911.1"/>
    <property type="molecule type" value="Genomic_DNA"/>
</dbReference>
<dbReference type="InterPro" id="IPR009023">
    <property type="entry name" value="HMG_CoA_Rdtase_NAD(P)-bd_sf"/>
</dbReference>
<dbReference type="Gene3D" id="1.10.8.660">
    <property type="match status" value="1"/>
</dbReference>
<comment type="pathway">
    <text evidence="3">Metabolic intermediate metabolism; (R)-mevalonate degradation; (S)-3-hydroxy-3-methylglutaryl-CoA from (R)-mevalonate: step 1/1.</text>
</comment>
<comment type="catalytic activity">
    <reaction evidence="3">
        <text>(R)-mevalonate + 2 NAD(+) + CoA = (3S)-3-hydroxy-3-methylglutaryl-CoA + 2 NADH + 2 H(+)</text>
        <dbReference type="Rhea" id="RHEA:14833"/>
        <dbReference type="ChEBI" id="CHEBI:15378"/>
        <dbReference type="ChEBI" id="CHEBI:36464"/>
        <dbReference type="ChEBI" id="CHEBI:43074"/>
        <dbReference type="ChEBI" id="CHEBI:57287"/>
        <dbReference type="ChEBI" id="CHEBI:57540"/>
        <dbReference type="ChEBI" id="CHEBI:57945"/>
        <dbReference type="EC" id="1.1.1.88"/>
    </reaction>
</comment>
<dbReference type="AlphaFoldDB" id="B5RQ27"/>
<evidence type="ECO:0000256" key="1">
    <source>
        <dbReference type="ARBA" id="ARBA00007661"/>
    </source>
</evidence>
<dbReference type="PANTHER" id="PTHR10572">
    <property type="entry name" value="3-HYDROXY-3-METHYLGLUTARYL-COENZYME A REDUCTASE"/>
    <property type="match status" value="1"/>
</dbReference>
<dbReference type="HOGENOM" id="CLU_033422_0_0_12"/>
<comment type="similarity">
    <text evidence="1 3">Belongs to the HMG-CoA reductase family.</text>
</comment>
<sequence>MKLSDDFRNKSILDKKLEIKDLLKLNFDDFFYDSIDENFLSHMIENYIGYLSLPVGIVKNLKVNDKYYSVPIATEEPSVIAALNFAAKILKTANLSYSVGEVLGIAQVYISTDKDLSDILLGLHEKIDLWSKSLLKNMELRGGGFRRLSTKFIEEIGIQKLNIYIDVCDVMGSNLLNSVAEKVAHNINLEFGYKCVLKILSNDSNDFSVKANFKLNINNLLKNNEESLTLAHNISLISKIGFFEEERAITNNKGIMNGITGLCVATLNDTRALEASIHKFASRSGRYLPLSKFYVFDENLVGEIELPLQVGVKGGSVGSHEASMLSFKIMGIDCKKEFMGILACVGLSSNFAALRALAFDGIQRGHMRLHVNKILYLLERDYNVSSDEREKILVNMNENGIYSIDFALKFLNDLRA</sequence>
<dbReference type="EC" id="1.1.1.88" evidence="3"/>
<keyword evidence="2 3" id="KW-0560">Oxidoreductase</keyword>
<dbReference type="GO" id="GO:0140643">
    <property type="term" value="F:hydroxymethylglutaryl-CoA reductase (NADH) activity"/>
    <property type="evidence" value="ECO:0007669"/>
    <property type="project" value="UniProtKB-EC"/>
</dbReference>
<dbReference type="NCBIfam" id="TIGR00532">
    <property type="entry name" value="HMG_CoA_R_NAD"/>
    <property type="match status" value="1"/>
</dbReference>
<dbReference type="UniPathway" id="UPA00257">
    <property type="reaction ID" value="UER00367"/>
</dbReference>
<dbReference type="GO" id="GO:0015936">
    <property type="term" value="P:coenzyme A metabolic process"/>
    <property type="evidence" value="ECO:0007669"/>
    <property type="project" value="InterPro"/>
</dbReference>
<reference evidence="4 5" key="1">
    <citation type="journal article" date="2008" name="PLoS Genet.">
        <title>The genome of Borrelia recurrentis, the agent of deadly louse-borne relapsing fever, is a degraded subset of tick-borne Borrelia duttonii.</title>
        <authorList>
            <person name="Lescot M."/>
            <person name="Audic S."/>
            <person name="Robert C."/>
            <person name="Nguyen T.T."/>
            <person name="Blanc G."/>
            <person name="Cutler S.J."/>
            <person name="Wincker P."/>
            <person name="Couloux A."/>
            <person name="Claverie J.-M."/>
            <person name="Raoult D."/>
            <person name="Drancourt M."/>
        </authorList>
    </citation>
    <scope>NUCLEOTIDE SEQUENCE [LARGE SCALE GENOMIC DNA]</scope>
    <source>
        <strain evidence="4 5">A1</strain>
    </source>
</reference>